<dbReference type="GO" id="GO:0005829">
    <property type="term" value="C:cytosol"/>
    <property type="evidence" value="ECO:0007669"/>
    <property type="project" value="TreeGrafter"/>
</dbReference>
<dbReference type="InterPro" id="IPR018120">
    <property type="entry name" value="Glyco_hydro_1_AS"/>
</dbReference>
<dbReference type="GO" id="GO:0008422">
    <property type="term" value="F:beta-glucosidase activity"/>
    <property type="evidence" value="ECO:0007669"/>
    <property type="project" value="TreeGrafter"/>
</dbReference>
<proteinExistence type="inferred from homology"/>
<accession>A0A3E3EIE6</accession>
<comment type="caution">
    <text evidence="6">The sequence shown here is derived from an EMBL/GenBank/DDBJ whole genome shotgun (WGS) entry which is preliminary data.</text>
</comment>
<dbReference type="InterPro" id="IPR017853">
    <property type="entry name" value="GH"/>
</dbReference>
<name>A0A3E3EIE6_9FIRM</name>
<evidence type="ECO:0000256" key="2">
    <source>
        <dbReference type="ARBA" id="ARBA00022801"/>
    </source>
</evidence>
<evidence type="ECO:0000256" key="1">
    <source>
        <dbReference type="ARBA" id="ARBA00010838"/>
    </source>
</evidence>
<dbReference type="PROSITE" id="PS00572">
    <property type="entry name" value="GLYCOSYL_HYDROL_F1_1"/>
    <property type="match status" value="1"/>
</dbReference>
<evidence type="ECO:0000256" key="5">
    <source>
        <dbReference type="RuleBase" id="RU003690"/>
    </source>
</evidence>
<protein>
    <submittedName>
        <fullName evidence="6">Glycoside hydrolase family 1 protein</fullName>
    </submittedName>
</protein>
<dbReference type="Pfam" id="PF00232">
    <property type="entry name" value="Glyco_hydro_1"/>
    <property type="match status" value="1"/>
</dbReference>
<sequence>MKKKELRKDFLWGAALSNVQAEGGYLEDGKGLNVYDTLVVTPEPGIESQYSDTKVATDHYHHFKEDIDLMAEMGIKAYRFSIIWSRIHPNGDDEANENGLDFYEEMIDYMLSKGIEPVVSLVHFDMPDHLMRAYNGFLNKKVIDFYVEHVRCIAKRMNDKVKYWITYNETNLAPYQSDLVAGTNKPDYMSKEEFYSQLYINIQVAHARAVLAIKKEIPDAMVGGMVNYCLFQPATTTSRDMIACEFSHKFMNYLSFDIMTSGYLPEYFVSFMEKRDIECEFNNEEQEDVLKASKELGYLAISYYRSMMVTSYRTIKNESIIDFENNLLWGKGFVQNPLYNASEWNWTIDPDALRLSLIQLHERYHLPIFIVENGIGIKEEMINGKIYDDNRIDYYQEHIQAMKTAIENDGVDVIGYLAWSSINFLSAHKEMLKRYGFIYINRDVEDLKDLKRYPKKSFYWYKKCIASNGNDLENNVEYW</sequence>
<dbReference type="SUPFAM" id="SSF51445">
    <property type="entry name" value="(Trans)glycosidases"/>
    <property type="match status" value="1"/>
</dbReference>
<dbReference type="FunFam" id="3.20.20.80:FF:000004">
    <property type="entry name" value="Beta-glucosidase 6-phospho-beta-glucosidase"/>
    <property type="match status" value="1"/>
</dbReference>
<dbReference type="Proteomes" id="UP000261032">
    <property type="component" value="Unassembled WGS sequence"/>
</dbReference>
<dbReference type="GO" id="GO:0016052">
    <property type="term" value="P:carbohydrate catabolic process"/>
    <property type="evidence" value="ECO:0007669"/>
    <property type="project" value="TreeGrafter"/>
</dbReference>
<dbReference type="AlphaFoldDB" id="A0A3E3EIE6"/>
<evidence type="ECO:0000313" key="6">
    <source>
        <dbReference type="EMBL" id="RGD87138.1"/>
    </source>
</evidence>
<evidence type="ECO:0000313" key="7">
    <source>
        <dbReference type="Proteomes" id="UP000261032"/>
    </source>
</evidence>
<gene>
    <name evidence="6" type="ORF">DXB93_00230</name>
</gene>
<dbReference type="PANTHER" id="PTHR10353:SF122">
    <property type="entry name" value="6-PHOSPHO-BETA-GLUCOSIDASE ASCB-RELATED"/>
    <property type="match status" value="1"/>
</dbReference>
<dbReference type="PANTHER" id="PTHR10353">
    <property type="entry name" value="GLYCOSYL HYDROLASE"/>
    <property type="match status" value="1"/>
</dbReference>
<organism evidence="6 7">
    <name type="scientific">Thomasclavelia ramosa</name>
    <dbReference type="NCBI Taxonomy" id="1547"/>
    <lineage>
        <taxon>Bacteria</taxon>
        <taxon>Bacillati</taxon>
        <taxon>Bacillota</taxon>
        <taxon>Erysipelotrichia</taxon>
        <taxon>Erysipelotrichales</taxon>
        <taxon>Coprobacillaceae</taxon>
        <taxon>Thomasclavelia</taxon>
    </lineage>
</organism>
<evidence type="ECO:0000256" key="4">
    <source>
        <dbReference type="PROSITE-ProRule" id="PRU10055"/>
    </source>
</evidence>
<feature type="active site" description="Nucleophile" evidence="4">
    <location>
        <position position="372"/>
    </location>
</feature>
<dbReference type="PRINTS" id="PR00131">
    <property type="entry name" value="GLHYDRLASE1"/>
</dbReference>
<dbReference type="InterPro" id="IPR001360">
    <property type="entry name" value="Glyco_hydro_1"/>
</dbReference>
<keyword evidence="3" id="KW-0326">Glycosidase</keyword>
<evidence type="ECO:0000256" key="3">
    <source>
        <dbReference type="ARBA" id="ARBA00023295"/>
    </source>
</evidence>
<keyword evidence="2 6" id="KW-0378">Hydrolase</keyword>
<dbReference type="EMBL" id="QUSL01000001">
    <property type="protein sequence ID" value="RGD87138.1"/>
    <property type="molecule type" value="Genomic_DNA"/>
</dbReference>
<comment type="similarity">
    <text evidence="1 5">Belongs to the glycosyl hydrolase 1 family.</text>
</comment>
<dbReference type="RefSeq" id="WP_117580129.1">
    <property type="nucleotide sequence ID" value="NZ_QUSL01000001.1"/>
</dbReference>
<dbReference type="Gene3D" id="3.20.20.80">
    <property type="entry name" value="Glycosidases"/>
    <property type="match status" value="1"/>
</dbReference>
<reference evidence="6 7" key="1">
    <citation type="submission" date="2018-08" db="EMBL/GenBank/DDBJ databases">
        <title>A genome reference for cultivated species of the human gut microbiota.</title>
        <authorList>
            <person name="Zou Y."/>
            <person name="Xue W."/>
            <person name="Luo G."/>
        </authorList>
    </citation>
    <scope>NUCLEOTIDE SEQUENCE [LARGE SCALE GENOMIC DNA]</scope>
    <source>
        <strain evidence="6 7">OM06-4</strain>
    </source>
</reference>